<evidence type="ECO:0000313" key="1">
    <source>
        <dbReference type="EMBL" id="KAJ8886220.1"/>
    </source>
</evidence>
<reference evidence="1 2" key="1">
    <citation type="submission" date="2023-02" db="EMBL/GenBank/DDBJ databases">
        <title>LHISI_Scaffold_Assembly.</title>
        <authorList>
            <person name="Stuart O.P."/>
            <person name="Cleave R."/>
            <person name="Magrath M.J.L."/>
            <person name="Mikheyev A.S."/>
        </authorList>
    </citation>
    <scope>NUCLEOTIDE SEQUENCE [LARGE SCALE GENOMIC DNA]</scope>
    <source>
        <strain evidence="1">Daus_M_001</strain>
        <tissue evidence="1">Leg muscle</tissue>
    </source>
</reference>
<gene>
    <name evidence="1" type="ORF">PR048_012429</name>
</gene>
<keyword evidence="2" id="KW-1185">Reference proteome</keyword>
<evidence type="ECO:0000313" key="2">
    <source>
        <dbReference type="Proteomes" id="UP001159363"/>
    </source>
</evidence>
<sequence>MFLTVGPTTVTNPLPAMRWLENARIADLLLMPGVGQYVNQVNMEKRVPTCQSFKIVSEAIRQFLKPDILQESSLVTKIDLSNNNLMPAKQIDIGFATQNALRRSAKIATEAYLLMFKCDCRVCFLKLCNKLLEISPLEFLLTKGISCLDPSISLQPTIGNKHLESTLNVLEQNKLVSGAKADSIKQEFGIVGGLQDFGNQMNWFSKSEGRFNILWLALVSDDENLLNFLIEA</sequence>
<dbReference type="EMBL" id="JARBHB010000004">
    <property type="protein sequence ID" value="KAJ8886220.1"/>
    <property type="molecule type" value="Genomic_DNA"/>
</dbReference>
<comment type="caution">
    <text evidence="1">The sequence shown here is derived from an EMBL/GenBank/DDBJ whole genome shotgun (WGS) entry which is preliminary data.</text>
</comment>
<dbReference type="Proteomes" id="UP001159363">
    <property type="component" value="Chromosome X"/>
</dbReference>
<name>A0ABQ9HPM8_9NEOP</name>
<protein>
    <submittedName>
        <fullName evidence="1">Uncharacterized protein</fullName>
    </submittedName>
</protein>
<accession>A0ABQ9HPM8</accession>
<proteinExistence type="predicted"/>
<organism evidence="1 2">
    <name type="scientific">Dryococelus australis</name>
    <dbReference type="NCBI Taxonomy" id="614101"/>
    <lineage>
        <taxon>Eukaryota</taxon>
        <taxon>Metazoa</taxon>
        <taxon>Ecdysozoa</taxon>
        <taxon>Arthropoda</taxon>
        <taxon>Hexapoda</taxon>
        <taxon>Insecta</taxon>
        <taxon>Pterygota</taxon>
        <taxon>Neoptera</taxon>
        <taxon>Polyneoptera</taxon>
        <taxon>Phasmatodea</taxon>
        <taxon>Verophasmatodea</taxon>
        <taxon>Anareolatae</taxon>
        <taxon>Phasmatidae</taxon>
        <taxon>Eurycanthinae</taxon>
        <taxon>Dryococelus</taxon>
    </lineage>
</organism>